<dbReference type="STRING" id="1036181.SAMN05421756_11255"/>
<dbReference type="AlphaFoldDB" id="A0A1H9N1W0"/>
<dbReference type="EMBL" id="FOFA01000012">
    <property type="protein sequence ID" value="SER29980.1"/>
    <property type="molecule type" value="Genomic_DNA"/>
</dbReference>
<dbReference type="RefSeq" id="WP_091186310.1">
    <property type="nucleotide sequence ID" value="NZ_FOFA01000012.1"/>
</dbReference>
<dbReference type="InterPro" id="IPR000182">
    <property type="entry name" value="GNAT_dom"/>
</dbReference>
<keyword evidence="2" id="KW-0808">Transferase</keyword>
<dbReference type="Pfam" id="PF00583">
    <property type="entry name" value="Acetyltransf_1"/>
    <property type="match status" value="1"/>
</dbReference>
<feature type="domain" description="N-acetyltransferase" evidence="1">
    <location>
        <begin position="39"/>
        <end position="129"/>
    </location>
</feature>
<keyword evidence="3" id="KW-1185">Reference proteome</keyword>
<protein>
    <submittedName>
        <fullName evidence="2">Acetyltransferase (GNAT) family protein</fullName>
    </submittedName>
</protein>
<evidence type="ECO:0000313" key="2">
    <source>
        <dbReference type="EMBL" id="SER29980.1"/>
    </source>
</evidence>
<organism evidence="2 3">
    <name type="scientific">Microlunatus flavus</name>
    <dbReference type="NCBI Taxonomy" id="1036181"/>
    <lineage>
        <taxon>Bacteria</taxon>
        <taxon>Bacillati</taxon>
        <taxon>Actinomycetota</taxon>
        <taxon>Actinomycetes</taxon>
        <taxon>Propionibacteriales</taxon>
        <taxon>Propionibacteriaceae</taxon>
        <taxon>Microlunatus</taxon>
    </lineage>
</organism>
<dbReference type="InterPro" id="IPR016181">
    <property type="entry name" value="Acyl_CoA_acyltransferase"/>
</dbReference>
<reference evidence="3" key="1">
    <citation type="submission" date="2016-10" db="EMBL/GenBank/DDBJ databases">
        <authorList>
            <person name="Varghese N."/>
            <person name="Submissions S."/>
        </authorList>
    </citation>
    <scope>NUCLEOTIDE SEQUENCE [LARGE SCALE GENOMIC DNA]</scope>
    <source>
        <strain evidence="3">CGMCC 4.6856</strain>
    </source>
</reference>
<dbReference type="GO" id="GO:0016747">
    <property type="term" value="F:acyltransferase activity, transferring groups other than amino-acyl groups"/>
    <property type="evidence" value="ECO:0007669"/>
    <property type="project" value="InterPro"/>
</dbReference>
<accession>A0A1H9N1W0</accession>
<gene>
    <name evidence="2" type="ORF">SAMN05421756_11255</name>
</gene>
<dbReference type="SUPFAM" id="SSF55729">
    <property type="entry name" value="Acyl-CoA N-acyltransferases (Nat)"/>
    <property type="match status" value="1"/>
</dbReference>
<evidence type="ECO:0000259" key="1">
    <source>
        <dbReference type="Pfam" id="PF00583"/>
    </source>
</evidence>
<dbReference type="OrthoDB" id="4119890at2"/>
<evidence type="ECO:0000313" key="3">
    <source>
        <dbReference type="Proteomes" id="UP000198504"/>
    </source>
</evidence>
<dbReference type="Gene3D" id="3.40.630.30">
    <property type="match status" value="1"/>
</dbReference>
<sequence length="146" mass="16840">MISVTAAINDAPMGDLTFEDEVYDLARLRAIERAVELRGERFRRVVTRHRRTGELAGHTALTVRPWAPREAYQYDTSVARDHRGHRLGLALKIAMMRWLAETEPQLEVVETWNNVENTPMIRVNEALGYRLSRTFAMFEKTLAETV</sequence>
<dbReference type="Proteomes" id="UP000198504">
    <property type="component" value="Unassembled WGS sequence"/>
</dbReference>
<name>A0A1H9N1W0_9ACTN</name>
<proteinExistence type="predicted"/>